<protein>
    <recommendedName>
        <fullName evidence="1">non-specific serine/threonine protein kinase</fullName>
        <ecNumber evidence="1">2.7.11.1</ecNumber>
    </recommendedName>
</protein>
<evidence type="ECO:0000259" key="7">
    <source>
        <dbReference type="PROSITE" id="PS51146"/>
    </source>
</evidence>
<evidence type="ECO:0000313" key="9">
    <source>
        <dbReference type="Proteomes" id="UP000199170"/>
    </source>
</evidence>
<dbReference type="PRINTS" id="PR01874">
    <property type="entry name" value="DNAREPAIRADA"/>
</dbReference>
<keyword evidence="9" id="KW-1185">Reference proteome</keyword>
<gene>
    <name evidence="8" type="ORF">SAMN04487946_103300</name>
</gene>
<evidence type="ECO:0000256" key="2">
    <source>
        <dbReference type="ARBA" id="ARBA00022553"/>
    </source>
</evidence>
<keyword evidence="4" id="KW-0677">Repeat</keyword>
<keyword evidence="5" id="KW-0418">Kinase</keyword>
<keyword evidence="2" id="KW-0597">Phosphoprotein</keyword>
<dbReference type="Gene3D" id="3.40.50.300">
    <property type="entry name" value="P-loop containing nucleotide triphosphate hydrolases"/>
    <property type="match status" value="2"/>
</dbReference>
<evidence type="ECO:0000256" key="5">
    <source>
        <dbReference type="ARBA" id="ARBA00022777"/>
    </source>
</evidence>
<dbReference type="Pfam" id="PF06745">
    <property type="entry name" value="ATPase"/>
    <property type="match status" value="2"/>
</dbReference>
<dbReference type="PROSITE" id="PS51146">
    <property type="entry name" value="KAIC"/>
    <property type="match status" value="2"/>
</dbReference>
<dbReference type="PIRSF" id="PIRSF039117">
    <property type="entry name" value="KaiC"/>
    <property type="match status" value="1"/>
</dbReference>
<dbReference type="SMART" id="SM00382">
    <property type="entry name" value="AAA"/>
    <property type="match status" value="2"/>
</dbReference>
<dbReference type="STRING" id="660517.SAMN04487946_103300"/>
<dbReference type="InterPro" id="IPR010624">
    <property type="entry name" value="KaiC_dom"/>
</dbReference>
<dbReference type="EMBL" id="FNPB01000003">
    <property type="protein sequence ID" value="SDX88540.1"/>
    <property type="molecule type" value="Genomic_DNA"/>
</dbReference>
<dbReference type="OrthoDB" id="27015at2157"/>
<dbReference type="InterPro" id="IPR014774">
    <property type="entry name" value="KaiC-like_dom"/>
</dbReference>
<dbReference type="InterPro" id="IPR003593">
    <property type="entry name" value="AAA+_ATPase"/>
</dbReference>
<feature type="domain" description="KaiC" evidence="7">
    <location>
        <begin position="6"/>
        <end position="241"/>
    </location>
</feature>
<dbReference type="GO" id="GO:0004674">
    <property type="term" value="F:protein serine/threonine kinase activity"/>
    <property type="evidence" value="ECO:0007669"/>
    <property type="project" value="UniProtKB-EC"/>
</dbReference>
<dbReference type="Proteomes" id="UP000199170">
    <property type="component" value="Unassembled WGS sequence"/>
</dbReference>
<dbReference type="InterPro" id="IPR027417">
    <property type="entry name" value="P-loop_NTPase"/>
</dbReference>
<sequence>MDSSFNQLSSGIPGLDSLLEGGFVRGRLYLVLGEPGTGKTLLGTEFLSEGLADDETVLFIHGEESVGDLRANAAELGIDIEGAEFLDIGPESDFFTSAQSYDVVDPADLEDRNLISDIRESIETLDPSRVLIDPITQFQYLEPTEYQFRRRIISFARFLKNRGTTVLATKTPRQQMDTQLRSLSDGVIALEYEDEKAGRRISVPKHRGVGQRDGKHGLEIRGDSLRIYPSLRPENHARRFEPDQFESGSSAFDSLLGGGLERGTVTIVSGPTGVGKTTAATAFLSTAAANGQTAIACLFEESLEMFTQRSETFGYPITDQRESGSLYVDAVDSLSNSPEEFAHRVRTHVEENDAEMVVIDGIAGYNTAIKGDENGVGLRRRLQALTQYLTNMNVSVILIDQRNDVMGLPQATSENVSYIADNIIFQNYIELEGDLQRIVGVLKKRLGGFETVPRRYRITGDGLEVGEPVTGIHGVFEGIPQRTDGATRSSE</sequence>
<dbReference type="InterPro" id="IPR030665">
    <property type="entry name" value="KaiC"/>
</dbReference>
<reference evidence="9" key="1">
    <citation type="submission" date="2016-10" db="EMBL/GenBank/DDBJ databases">
        <authorList>
            <person name="Varghese N."/>
            <person name="Submissions S."/>
        </authorList>
    </citation>
    <scope>NUCLEOTIDE SEQUENCE [LARGE SCALE GENOMIC DNA]</scope>
    <source>
        <strain evidence="9">CGMCC 1.10118</strain>
    </source>
</reference>
<dbReference type="RefSeq" id="WP_089766547.1">
    <property type="nucleotide sequence ID" value="NZ_FNPB01000003.1"/>
</dbReference>
<dbReference type="PANTHER" id="PTHR42926">
    <property type="match status" value="1"/>
</dbReference>
<dbReference type="AlphaFoldDB" id="A0A1H3FC89"/>
<feature type="domain" description="KaiC" evidence="7">
    <location>
        <begin position="243"/>
        <end position="489"/>
    </location>
</feature>
<keyword evidence="3" id="KW-0808">Transferase</keyword>
<dbReference type="GO" id="GO:0005524">
    <property type="term" value="F:ATP binding"/>
    <property type="evidence" value="ECO:0007669"/>
    <property type="project" value="InterPro"/>
</dbReference>
<evidence type="ECO:0000256" key="6">
    <source>
        <dbReference type="ARBA" id="ARBA00022801"/>
    </source>
</evidence>
<dbReference type="EC" id="2.7.11.1" evidence="1"/>
<dbReference type="PANTHER" id="PTHR42926:SF1">
    <property type="entry name" value="CIRCADIAN CLOCK OSCILLATOR PROTEIN KAIC 1"/>
    <property type="match status" value="1"/>
</dbReference>
<keyword evidence="6" id="KW-0378">Hydrolase</keyword>
<dbReference type="InterPro" id="IPR051347">
    <property type="entry name" value="Circadian_clock_KaiC-rel"/>
</dbReference>
<dbReference type="GO" id="GO:0016787">
    <property type="term" value="F:hydrolase activity"/>
    <property type="evidence" value="ECO:0007669"/>
    <property type="project" value="UniProtKB-KW"/>
</dbReference>
<proteinExistence type="predicted"/>
<accession>A0A1H3FC89</accession>
<evidence type="ECO:0000256" key="1">
    <source>
        <dbReference type="ARBA" id="ARBA00012513"/>
    </source>
</evidence>
<dbReference type="SUPFAM" id="SSF52540">
    <property type="entry name" value="P-loop containing nucleoside triphosphate hydrolases"/>
    <property type="match status" value="2"/>
</dbReference>
<evidence type="ECO:0000256" key="3">
    <source>
        <dbReference type="ARBA" id="ARBA00022679"/>
    </source>
</evidence>
<evidence type="ECO:0000256" key="4">
    <source>
        <dbReference type="ARBA" id="ARBA00022737"/>
    </source>
</evidence>
<name>A0A1H3FC89_9EURY</name>
<evidence type="ECO:0000313" key="8">
    <source>
        <dbReference type="EMBL" id="SDX88540.1"/>
    </source>
</evidence>
<organism evidence="8 9">
    <name type="scientific">Halobellus clavatus</name>
    <dbReference type="NCBI Taxonomy" id="660517"/>
    <lineage>
        <taxon>Archaea</taxon>
        <taxon>Methanobacteriati</taxon>
        <taxon>Methanobacteriota</taxon>
        <taxon>Stenosarchaea group</taxon>
        <taxon>Halobacteria</taxon>
        <taxon>Halobacteriales</taxon>
        <taxon>Haloferacaceae</taxon>
        <taxon>Halobellus</taxon>
    </lineage>
</organism>